<evidence type="ECO:0000313" key="2">
    <source>
        <dbReference type="EMBL" id="GIF81653.1"/>
    </source>
</evidence>
<gene>
    <name evidence="2" type="ORF">Cba03nite_30020</name>
</gene>
<evidence type="ECO:0000313" key="3">
    <source>
        <dbReference type="Proteomes" id="UP000601223"/>
    </source>
</evidence>
<proteinExistence type="predicted"/>
<dbReference type="Gene3D" id="1.25.40.10">
    <property type="entry name" value="Tetratricopeptide repeat domain"/>
    <property type="match status" value="2"/>
</dbReference>
<dbReference type="AlphaFoldDB" id="A0A8J3JJ41"/>
<evidence type="ECO:0000256" key="1">
    <source>
        <dbReference type="SAM" id="MobiDB-lite"/>
    </source>
</evidence>
<name>A0A8J3JJ41_9ACTN</name>
<dbReference type="EMBL" id="BONF01000015">
    <property type="protein sequence ID" value="GIF81653.1"/>
    <property type="molecule type" value="Genomic_DNA"/>
</dbReference>
<dbReference type="InterPro" id="IPR011990">
    <property type="entry name" value="TPR-like_helical_dom_sf"/>
</dbReference>
<dbReference type="InterPro" id="IPR053137">
    <property type="entry name" value="NLR-like"/>
</dbReference>
<keyword evidence="3" id="KW-1185">Reference proteome</keyword>
<dbReference type="PANTHER" id="PTHR46082:SF6">
    <property type="entry name" value="AAA+ ATPASE DOMAIN-CONTAINING PROTEIN-RELATED"/>
    <property type="match status" value="1"/>
</dbReference>
<accession>A0A8J3JJ41</accession>
<protein>
    <recommendedName>
        <fullName evidence="4">Tetratricopeptide repeat protein</fullName>
    </recommendedName>
</protein>
<comment type="caution">
    <text evidence="2">The sequence shown here is derived from an EMBL/GenBank/DDBJ whole genome shotgun (WGS) entry which is preliminary data.</text>
</comment>
<organism evidence="2 3">
    <name type="scientific">Catellatospora bangladeshensis</name>
    <dbReference type="NCBI Taxonomy" id="310355"/>
    <lineage>
        <taxon>Bacteria</taxon>
        <taxon>Bacillati</taxon>
        <taxon>Actinomycetota</taxon>
        <taxon>Actinomycetes</taxon>
        <taxon>Micromonosporales</taxon>
        <taxon>Micromonosporaceae</taxon>
        <taxon>Catellatospora</taxon>
    </lineage>
</organism>
<sequence>MSPIRPALIQLAPDVLVGVDMTDPRRVVSWTAPHADALALLRTLFGNRWHADACAALRQPKPPVTMLAAPPRLPDAWARFALAQGVRRWLPVPVDEATLAIDDALAIHLLGWREQARTEFATVSASLLDRVDGYLRRELPPGMFPDLRAATRAAAELLGSGHPDAADLAASAHQLDAAGPPTAVGATDWSVAIDAVSGAPAGAQGAPAACSAALGVRSADTAGTSQLVATMMIDPALVQARILKWSGADVPEVIVATSAGSDLISISAALGEDTDSADREVSELRLRTLPSHIDEKHTGVRLRATADGTRVTAELRLNGRDPHTLQLQIYQVGRERLHHGVRRPELVHADRLMLEAWALQRLAVAAQAVDPAARGRPWIRDVLQRALTCGLRAAAQLGALAAEPQSPTGIIGPDTPLLAGLRLAAGRPTTSDLRAYQAAALAYCAVIRATQLDPGPADPACPALLAEIQFVGEVAGGARPLTDITSVDDVWKPSLELIPDQEQATAHTLLGLLATLADEPIPQQLLDVTTFASHSLFAGCDRASIGRAQQALCDVGLADVVRGGSDDHAGDGPPRLLRLVSQVRGHAWPQVQPSQPAYVDLATTLVRRAVEDADPERPVHWPLWRLLTPHCLHLRRLVSSAPPADLATMHACADIAEQAARYLSATGRYEEAATEFDAILRLRARCSGSPASTLRTRHLIAETLRERGRLDEAEREFRAIYRQRHDLLRDVPEDTEGVLHDLVQAGWDTPQGLALLPRQWHPQLLTPLLDMLETYQQLAITQAYRAAVNGDECEGEAQQIYRDVYEARMRILGPGHPHTLDSRRGLAIRMYRRGQLDEAERELRDIWEAEQRLPDHQADHPDTLVTCSWLATVLAARSERAQSTRTEQYSEATARAVGPADDPASAEAEILFRAVYHARSHTLGDEHPDTTRSRLDLADHLVTRGRRLLTPPAQAAPTAPATAPPPSVVVPAAPPTIGRRVGRAVPLALRSQDSSADALYDLGQFADAMQNEWRNLLDLERDPLAIPGRDVAADDYLQAVHAPADLLNAEETPQ</sequence>
<dbReference type="Proteomes" id="UP000601223">
    <property type="component" value="Unassembled WGS sequence"/>
</dbReference>
<dbReference type="PANTHER" id="PTHR46082">
    <property type="entry name" value="ATP/GTP-BINDING PROTEIN-RELATED"/>
    <property type="match status" value="1"/>
</dbReference>
<dbReference type="SUPFAM" id="SSF48452">
    <property type="entry name" value="TPR-like"/>
    <property type="match status" value="1"/>
</dbReference>
<evidence type="ECO:0008006" key="4">
    <source>
        <dbReference type="Google" id="ProtNLM"/>
    </source>
</evidence>
<feature type="region of interest" description="Disordered" evidence="1">
    <location>
        <begin position="882"/>
        <end position="902"/>
    </location>
</feature>
<reference evidence="2 3" key="1">
    <citation type="submission" date="2021-01" db="EMBL/GenBank/DDBJ databases">
        <title>Whole genome shotgun sequence of Catellatospora bangladeshensis NBRC 107357.</title>
        <authorList>
            <person name="Komaki H."/>
            <person name="Tamura T."/>
        </authorList>
    </citation>
    <scope>NUCLEOTIDE SEQUENCE [LARGE SCALE GENOMIC DNA]</scope>
    <source>
        <strain evidence="2 3">NBRC 107357</strain>
    </source>
</reference>